<keyword evidence="4" id="KW-1185">Reference proteome</keyword>
<dbReference type="GO" id="GO:0009055">
    <property type="term" value="F:electron transfer activity"/>
    <property type="evidence" value="ECO:0007669"/>
    <property type="project" value="InterPro"/>
</dbReference>
<evidence type="ECO:0000256" key="1">
    <source>
        <dbReference type="SAM" id="SignalP"/>
    </source>
</evidence>
<reference evidence="3 4" key="1">
    <citation type="journal article" date="2023" name="G3 (Bethesda)">
        <title>A chromosome-length genome assembly and annotation of blackberry (Rubus argutus, cv. 'Hillquist').</title>
        <authorList>
            <person name="Bruna T."/>
            <person name="Aryal R."/>
            <person name="Dudchenko O."/>
            <person name="Sargent D.J."/>
            <person name="Mead D."/>
            <person name="Buti M."/>
            <person name="Cavallini A."/>
            <person name="Hytonen T."/>
            <person name="Andres J."/>
            <person name="Pham M."/>
            <person name="Weisz D."/>
            <person name="Mascagni F."/>
            <person name="Usai G."/>
            <person name="Natali L."/>
            <person name="Bassil N."/>
            <person name="Fernandez G.E."/>
            <person name="Lomsadze A."/>
            <person name="Armour M."/>
            <person name="Olukolu B."/>
            <person name="Poorten T."/>
            <person name="Britton C."/>
            <person name="Davik J."/>
            <person name="Ashrafi H."/>
            <person name="Aiden E.L."/>
            <person name="Borodovsky M."/>
            <person name="Worthington M."/>
        </authorList>
    </citation>
    <scope>NUCLEOTIDE SEQUENCE [LARGE SCALE GENOMIC DNA]</scope>
    <source>
        <strain evidence="3">PI 553951</strain>
    </source>
</reference>
<proteinExistence type="predicted"/>
<dbReference type="Proteomes" id="UP001457282">
    <property type="component" value="Unassembled WGS sequence"/>
</dbReference>
<sequence length="123" mass="13462">MAGYSNAIVVVVALMVFPSMVLAQSSYEVGGDASWGKLHFDYQAWADSITFLVGDSLDFDYDPTSIDVIVAASADLYDQCSLQGNLGDYSDGNTVLTLSTVGTYYFFDSRFCNDNMKFFVVAH</sequence>
<dbReference type="PANTHER" id="PTHR33021">
    <property type="entry name" value="BLUE COPPER PROTEIN"/>
    <property type="match status" value="1"/>
</dbReference>
<protein>
    <recommendedName>
        <fullName evidence="2">Phytocyanin domain-containing protein</fullName>
    </recommendedName>
</protein>
<accession>A0AAW1VQR7</accession>
<dbReference type="InterPro" id="IPR003245">
    <property type="entry name" value="Phytocyanin_dom"/>
</dbReference>
<dbReference type="EMBL" id="JBEDUW010000007">
    <property type="protein sequence ID" value="KAK9910689.1"/>
    <property type="molecule type" value="Genomic_DNA"/>
</dbReference>
<dbReference type="InterPro" id="IPR039391">
    <property type="entry name" value="Phytocyanin-like"/>
</dbReference>
<dbReference type="Gene3D" id="2.60.40.420">
    <property type="entry name" value="Cupredoxins - blue copper proteins"/>
    <property type="match status" value="1"/>
</dbReference>
<keyword evidence="1" id="KW-0732">Signal</keyword>
<evidence type="ECO:0000313" key="4">
    <source>
        <dbReference type="Proteomes" id="UP001457282"/>
    </source>
</evidence>
<gene>
    <name evidence="3" type="ORF">M0R45_034641</name>
</gene>
<dbReference type="PANTHER" id="PTHR33021:SF339">
    <property type="entry name" value="OS07G0570600 PROTEIN"/>
    <property type="match status" value="1"/>
</dbReference>
<dbReference type="PROSITE" id="PS51485">
    <property type="entry name" value="PHYTOCYANIN"/>
    <property type="match status" value="1"/>
</dbReference>
<name>A0AAW1VQR7_RUBAR</name>
<evidence type="ECO:0000259" key="2">
    <source>
        <dbReference type="PROSITE" id="PS51485"/>
    </source>
</evidence>
<feature type="domain" description="Phytocyanin" evidence="2">
    <location>
        <begin position="25"/>
        <end position="123"/>
    </location>
</feature>
<dbReference type="GO" id="GO:0005886">
    <property type="term" value="C:plasma membrane"/>
    <property type="evidence" value="ECO:0007669"/>
    <property type="project" value="TreeGrafter"/>
</dbReference>
<feature type="signal peptide" evidence="1">
    <location>
        <begin position="1"/>
        <end position="23"/>
    </location>
</feature>
<evidence type="ECO:0000313" key="3">
    <source>
        <dbReference type="EMBL" id="KAK9910689.1"/>
    </source>
</evidence>
<organism evidence="3 4">
    <name type="scientific">Rubus argutus</name>
    <name type="common">Southern blackberry</name>
    <dbReference type="NCBI Taxonomy" id="59490"/>
    <lineage>
        <taxon>Eukaryota</taxon>
        <taxon>Viridiplantae</taxon>
        <taxon>Streptophyta</taxon>
        <taxon>Embryophyta</taxon>
        <taxon>Tracheophyta</taxon>
        <taxon>Spermatophyta</taxon>
        <taxon>Magnoliopsida</taxon>
        <taxon>eudicotyledons</taxon>
        <taxon>Gunneridae</taxon>
        <taxon>Pentapetalae</taxon>
        <taxon>rosids</taxon>
        <taxon>fabids</taxon>
        <taxon>Rosales</taxon>
        <taxon>Rosaceae</taxon>
        <taxon>Rosoideae</taxon>
        <taxon>Rosoideae incertae sedis</taxon>
        <taxon>Rubus</taxon>
    </lineage>
</organism>
<dbReference type="Pfam" id="PF02298">
    <property type="entry name" value="Cu_bind_like"/>
    <property type="match status" value="1"/>
</dbReference>
<feature type="chain" id="PRO_5043519939" description="Phytocyanin domain-containing protein" evidence="1">
    <location>
        <begin position="24"/>
        <end position="123"/>
    </location>
</feature>
<dbReference type="InterPro" id="IPR008972">
    <property type="entry name" value="Cupredoxin"/>
</dbReference>
<dbReference type="SUPFAM" id="SSF49503">
    <property type="entry name" value="Cupredoxins"/>
    <property type="match status" value="1"/>
</dbReference>
<comment type="caution">
    <text evidence="3">The sequence shown here is derived from an EMBL/GenBank/DDBJ whole genome shotgun (WGS) entry which is preliminary data.</text>
</comment>
<dbReference type="AlphaFoldDB" id="A0AAW1VQR7"/>